<feature type="non-terminal residue" evidence="1">
    <location>
        <position position="1"/>
    </location>
</feature>
<dbReference type="KEGG" id="tng:GSTEN00038053G001"/>
<sequence length="46" mass="5687">SPRRLSVRPSGTQSFFKRWLLSLARRGRDEQIERREVEGCWRQRWL</sequence>
<dbReference type="EMBL" id="CAAE01015647">
    <property type="protein sequence ID" value="CAG13429.1"/>
    <property type="molecule type" value="Genomic_DNA"/>
</dbReference>
<protein>
    <submittedName>
        <fullName evidence="1">(spotted green pufferfish) hypothetical protein</fullName>
    </submittedName>
</protein>
<organism evidence="1">
    <name type="scientific">Tetraodon nigroviridis</name>
    <name type="common">Spotted green pufferfish</name>
    <name type="synonym">Chelonodon nigroviridis</name>
    <dbReference type="NCBI Taxonomy" id="99883"/>
    <lineage>
        <taxon>Eukaryota</taxon>
        <taxon>Metazoa</taxon>
        <taxon>Chordata</taxon>
        <taxon>Craniata</taxon>
        <taxon>Vertebrata</taxon>
        <taxon>Euteleostomi</taxon>
        <taxon>Actinopterygii</taxon>
        <taxon>Neopterygii</taxon>
        <taxon>Teleostei</taxon>
        <taxon>Neoteleostei</taxon>
        <taxon>Acanthomorphata</taxon>
        <taxon>Eupercaria</taxon>
        <taxon>Tetraodontiformes</taxon>
        <taxon>Tetradontoidea</taxon>
        <taxon>Tetraodontidae</taxon>
        <taxon>Tetraodon</taxon>
    </lineage>
</organism>
<evidence type="ECO:0000313" key="1">
    <source>
        <dbReference type="EMBL" id="CAG13429.1"/>
    </source>
</evidence>
<reference evidence="1" key="1">
    <citation type="journal article" date="2004" name="Nature">
        <title>Genome duplication in the teleost fish Tetraodon nigroviridis reveals the early vertebrate proto-karyotype.</title>
        <authorList>
            <person name="Jaillon O."/>
            <person name="Aury J.-M."/>
            <person name="Brunet F."/>
            <person name="Petit J.-L."/>
            <person name="Stange-Thomann N."/>
            <person name="Mauceli E."/>
            <person name="Bouneau L."/>
            <person name="Fischer C."/>
            <person name="Ozouf-Costaz C."/>
            <person name="Bernot A."/>
            <person name="Nicaud S."/>
            <person name="Jaffe D."/>
            <person name="Fisher S."/>
            <person name="Lutfalla G."/>
            <person name="Dossat C."/>
            <person name="Segurens B."/>
            <person name="Dasilva C."/>
            <person name="Salanoubat M."/>
            <person name="Levy M."/>
            <person name="Boudet N."/>
            <person name="Castellano S."/>
            <person name="Anthouard V."/>
            <person name="Jubin C."/>
            <person name="Castelli V."/>
            <person name="Katinka M."/>
            <person name="Vacherie B."/>
            <person name="Biemont C."/>
            <person name="Skalli Z."/>
            <person name="Cattolico L."/>
            <person name="Poulain J."/>
            <person name="De Berardinis V."/>
            <person name="Cruaud C."/>
            <person name="Duprat S."/>
            <person name="Brottier P."/>
            <person name="Coutanceau J.-P."/>
            <person name="Gouzy J."/>
            <person name="Parra G."/>
            <person name="Lardier G."/>
            <person name="Chapple C."/>
            <person name="McKernan K.J."/>
            <person name="McEwan P."/>
            <person name="Bosak S."/>
            <person name="Kellis M."/>
            <person name="Volff J.-N."/>
            <person name="Guigo R."/>
            <person name="Zody M.C."/>
            <person name="Mesirov J."/>
            <person name="Lindblad-Toh K."/>
            <person name="Birren B."/>
            <person name="Nusbaum C."/>
            <person name="Kahn D."/>
            <person name="Robinson-Rechavi M."/>
            <person name="Laudet V."/>
            <person name="Schachter V."/>
            <person name="Quetier F."/>
            <person name="Saurin W."/>
            <person name="Scarpelli C."/>
            <person name="Wincker P."/>
            <person name="Lander E.S."/>
            <person name="Weissenbach J."/>
            <person name="Roest Crollius H."/>
        </authorList>
    </citation>
    <scope>NUCLEOTIDE SEQUENCE [LARGE SCALE GENOMIC DNA]</scope>
</reference>
<dbReference type="AlphaFoldDB" id="Q4RDV3"/>
<reference evidence="1" key="2">
    <citation type="submission" date="2004-02" db="EMBL/GenBank/DDBJ databases">
        <authorList>
            <consortium name="Genoscope"/>
            <consortium name="Whitehead Institute Centre for Genome Research"/>
        </authorList>
    </citation>
    <scope>NUCLEOTIDE SEQUENCE</scope>
</reference>
<gene>
    <name evidence="1" type="ORF">GSTENG00038053001</name>
</gene>
<name>Q4RDV3_TETNG</name>
<comment type="caution">
    <text evidence="1">The sequence shown here is derived from an EMBL/GenBank/DDBJ whole genome shotgun (WGS) entry which is preliminary data.</text>
</comment>
<accession>Q4RDV3</accession>
<proteinExistence type="predicted"/>